<feature type="region of interest" description="Disordered" evidence="1">
    <location>
        <begin position="1"/>
        <end position="54"/>
    </location>
</feature>
<proteinExistence type="predicted"/>
<gene>
    <name evidence="2" type="ORF">MRATA1EN1_LOCUS10538</name>
</gene>
<evidence type="ECO:0000313" key="2">
    <source>
        <dbReference type="EMBL" id="CAI9161576.1"/>
    </source>
</evidence>
<evidence type="ECO:0000313" key="3">
    <source>
        <dbReference type="Proteomes" id="UP001176941"/>
    </source>
</evidence>
<name>A0ABN8YKF8_RANTA</name>
<reference evidence="2" key="1">
    <citation type="submission" date="2023-04" db="EMBL/GenBank/DDBJ databases">
        <authorList>
            <consortium name="ELIXIR-Norway"/>
        </authorList>
    </citation>
    <scope>NUCLEOTIDE SEQUENCE [LARGE SCALE GENOMIC DNA]</scope>
</reference>
<protein>
    <submittedName>
        <fullName evidence="2">Uncharacterized protein</fullName>
    </submittedName>
</protein>
<organism evidence="2 3">
    <name type="scientific">Rangifer tarandus platyrhynchus</name>
    <name type="common">Svalbard reindeer</name>
    <dbReference type="NCBI Taxonomy" id="3082113"/>
    <lineage>
        <taxon>Eukaryota</taxon>
        <taxon>Metazoa</taxon>
        <taxon>Chordata</taxon>
        <taxon>Craniata</taxon>
        <taxon>Vertebrata</taxon>
        <taxon>Euteleostomi</taxon>
        <taxon>Mammalia</taxon>
        <taxon>Eutheria</taxon>
        <taxon>Laurasiatheria</taxon>
        <taxon>Artiodactyla</taxon>
        <taxon>Ruminantia</taxon>
        <taxon>Pecora</taxon>
        <taxon>Cervidae</taxon>
        <taxon>Odocoileinae</taxon>
        <taxon>Rangifer</taxon>
    </lineage>
</organism>
<evidence type="ECO:0000256" key="1">
    <source>
        <dbReference type="SAM" id="MobiDB-lite"/>
    </source>
</evidence>
<dbReference type="Proteomes" id="UP001176941">
    <property type="component" value="Chromosome 20"/>
</dbReference>
<accession>A0ABN8YKF8</accession>
<dbReference type="EMBL" id="OX459956">
    <property type="protein sequence ID" value="CAI9161576.1"/>
    <property type="molecule type" value="Genomic_DNA"/>
</dbReference>
<sequence length="140" mass="15525">MGYSRQEYWSGLPSPSPGYLPDPGIKPRSPALQADALPSELPGEPQQGRHRGGPTQVPALLPCSCLSPVRPSRGFWVSLCMSRYLSACLLAIPVLSDLRYHHFHLCASFPDNKMCPTPRVISKPLCTQHGWMLIKLNAYR</sequence>
<keyword evidence="3" id="KW-1185">Reference proteome</keyword>